<organism evidence="2 3">
    <name type="scientific">Littorina saxatilis</name>
    <dbReference type="NCBI Taxonomy" id="31220"/>
    <lineage>
        <taxon>Eukaryota</taxon>
        <taxon>Metazoa</taxon>
        <taxon>Spiralia</taxon>
        <taxon>Lophotrochozoa</taxon>
        <taxon>Mollusca</taxon>
        <taxon>Gastropoda</taxon>
        <taxon>Caenogastropoda</taxon>
        <taxon>Littorinimorpha</taxon>
        <taxon>Littorinoidea</taxon>
        <taxon>Littorinidae</taxon>
        <taxon>Littorina</taxon>
    </lineage>
</organism>
<evidence type="ECO:0000256" key="1">
    <source>
        <dbReference type="SAM" id="MobiDB-lite"/>
    </source>
</evidence>
<sequence length="394" mass="42844">MPTQSMPEFSSIWSKPSPPPGSRIKPEAVQNYERNRGTIQSLVFEQVAPTSSLAFTPRPSPRCPTSASKVNYKLGVNGNVGSVMNSSATPRPSSAPAARIKPEAVGIATISRGTRMRPIIHEQSRDGPTQRQPRVKPAGEGIARISKGARMNTLIHEKSEDGPTPRQPRVKPEGEGIATVSKGKRMRTLLHEFAKHGPSPRQPRVKPEAEDTAEVAKGGRMSSMLHKYGSMPLSARAVPRVKSEAMDNATLDQGKRMETILHSYGRNQPSPRAAPRVKTEGEDNAELDKGKRMATVLHSFALPLSSRPPPRVKPEASQSAEIGQGFRMARLMHESHKIPGSPRPAARAVGDQAKQNLWRGVVGSVGKCLKQNGQKNFIFVPGHQARRYSSASVM</sequence>
<accession>A0AAN9APW7</accession>
<feature type="compositionally biased region" description="Polar residues" evidence="1">
    <location>
        <begin position="1"/>
        <end position="14"/>
    </location>
</feature>
<proteinExistence type="predicted"/>
<keyword evidence="3" id="KW-1185">Reference proteome</keyword>
<evidence type="ECO:0000313" key="3">
    <source>
        <dbReference type="Proteomes" id="UP001374579"/>
    </source>
</evidence>
<evidence type="ECO:0000313" key="2">
    <source>
        <dbReference type="EMBL" id="KAK7090911.1"/>
    </source>
</evidence>
<gene>
    <name evidence="2" type="ORF">V1264_010649</name>
</gene>
<dbReference type="EMBL" id="JBAMIC010000024">
    <property type="protein sequence ID" value="KAK7090911.1"/>
    <property type="molecule type" value="Genomic_DNA"/>
</dbReference>
<name>A0AAN9APW7_9CAEN</name>
<feature type="region of interest" description="Disordered" evidence="1">
    <location>
        <begin position="265"/>
        <end position="285"/>
    </location>
</feature>
<reference evidence="2 3" key="1">
    <citation type="submission" date="2024-02" db="EMBL/GenBank/DDBJ databases">
        <title>Chromosome-scale genome assembly of the rough periwinkle Littorina saxatilis.</title>
        <authorList>
            <person name="De Jode A."/>
            <person name="Faria R."/>
            <person name="Formenti G."/>
            <person name="Sims Y."/>
            <person name="Smith T.P."/>
            <person name="Tracey A."/>
            <person name="Wood J.M.D."/>
            <person name="Zagrodzka Z.B."/>
            <person name="Johannesson K."/>
            <person name="Butlin R.K."/>
            <person name="Leder E.H."/>
        </authorList>
    </citation>
    <scope>NUCLEOTIDE SEQUENCE [LARGE SCALE GENOMIC DNA]</scope>
    <source>
        <strain evidence="2">Snail1</strain>
        <tissue evidence="2">Muscle</tissue>
    </source>
</reference>
<feature type="region of interest" description="Disordered" evidence="1">
    <location>
        <begin position="1"/>
        <end position="26"/>
    </location>
</feature>
<comment type="caution">
    <text evidence="2">The sequence shown here is derived from an EMBL/GenBank/DDBJ whole genome shotgun (WGS) entry which is preliminary data.</text>
</comment>
<dbReference type="AlphaFoldDB" id="A0AAN9APW7"/>
<dbReference type="Proteomes" id="UP001374579">
    <property type="component" value="Unassembled WGS sequence"/>
</dbReference>
<protein>
    <submittedName>
        <fullName evidence="2">Uncharacterized protein</fullName>
    </submittedName>
</protein>